<feature type="domain" description="RPW8" evidence="4">
    <location>
        <begin position="1"/>
        <end position="150"/>
    </location>
</feature>
<dbReference type="EMBL" id="JADBGQ010000008">
    <property type="protein sequence ID" value="KAG5382277.1"/>
    <property type="molecule type" value="Genomic_DNA"/>
</dbReference>
<dbReference type="PROSITE" id="PS51153">
    <property type="entry name" value="RPW8"/>
    <property type="match status" value="1"/>
</dbReference>
<sequence length="1523" mass="174819">MTDWVDLGLGSIGGALVSEALKLVIEEAKKYKSFKPLSKDLVSTMERLLPLTKKIDSMQNELDLGSGELKQLRETIEKARVLVLKFPSVRFYEKSNYTRKIVEINEDLAKFCDIDLQLLQYRNQLTLLGVAGNLVDKVDGLSKRMDGLMSVPVPVFRDLCSVPKLDKVVVGLDWPLMELKKRLLDDAVVSLVVSAPPGCGKTTLANQLCHDADVIGHFKHIFFNVVSSTPNFRVIVQNLLQHSGYAPHTFENDSQATVGLRKLLEELREDGPILLVLDDVWRGAESLLQKFRINLPDYKILVTSRFDFPSFGYNYRLKPLENEDAKALLIQWASRPHNTSQAEYEDLLQKILKRCNGFPIVIEVVGVSLKGRSLNTWKGQVESWSQGETILDSPSQPTVLECLQPSFNALEPNLKECFLDMGSFLEDQKIRASVIIDIWMELYGKNSSILCMKYLEDLASQNLLKLVPLGNETEDGFYNEFLVTQHDILRELAIRQSELEAILERKRLNLEIKEDTFPDWCLNAPRNTVVNASLLSISTDDLFSSNWVETDCPNVEALVLNLSSSDYALPSFIAGMRKLKVLTITNHGFYPARLRNFSCLSLLPNLKRIRLEKVSVTLLDIPRLQLASLKKLSLVMCSFGEVFYDSEEIDVSKALPSLQEIDIDYCYDLYELPYWVSEVVSLKTLSITNCNKLTVLPEAIGNLSKLEVLRVSSCINLSELPETTDRLSNLRFLDISHCLGLRKLPLEIGKLEKLKKISMRKCWRCELPDSVRDLEDLEVKCEEETRLVLWERLMPKMRNLRVHEEETEHNLNLLQMFFRSGRLLDDLPVSRLEVSLEVVWTSWKSSDKVVWTSRKSSGQEVVWTSRKSSGLPGSRLDFQEVVWTSRKSRLEAVWKSSGSRLDFLKVIWTSYKVVWKSSELPKSLLAKSSELPGSRLDFLEVISKSIAKITSVLTRRLPGKSSTARRLKGKSSTARRLPNSLAYIRLLQAHRITNGSHPPIIVSFYDSMNHKNFRIKILGFLSSLWRESERYVVFSSQEWKKKKGKSILGALRASNWLFMVVVVLMTMAILIQIKKLSKEKISLSSKFNIKFRKILSVHRNRTMMDSIQSFDALPHNLRECFLDMGSFLKDQKIIASTIIDLWSELHDKENIIYMNYLQELASHNLLKLLPLGKNKYEDGFFNEFLVKQDNILREFAIHQWEKESLSILERKRLNLDIQDNKFPNWCLNLEHPVTLNVSLLSISTDDSFTSCWVEMHCPNAEVLVLNLSSSTYALPNFIATMKKLKVVMIINHGFELTKLTNLSCLSLLPNLRRIRFEKVSITLHDIPKLQLKCLEKLSLWLCHFNDAPNELEDLEVDVTETLQSLQEIEIDYCYNLVELPHWVSQVVSLKKLSITNCNKLCRLLEGIGNLRNLEMLRVISCSNLFELPKTSERLSNLRLLDVSGCFQLKTLPLEIGKLQKLKKVSMRDCYRCELPDSVKNLEDLEVRCDEGTVFLWERFKQKMKNLIIIEEETEHNLNLLQLF</sequence>
<dbReference type="SUPFAM" id="SSF52540">
    <property type="entry name" value="P-loop containing nucleoside triphosphate hydrolases"/>
    <property type="match status" value="1"/>
</dbReference>
<evidence type="ECO:0000256" key="2">
    <source>
        <dbReference type="ARBA" id="ARBA00022737"/>
    </source>
</evidence>
<evidence type="ECO:0000259" key="4">
    <source>
        <dbReference type="PROSITE" id="PS51153"/>
    </source>
</evidence>
<dbReference type="SUPFAM" id="SSF52058">
    <property type="entry name" value="L domain-like"/>
    <property type="match status" value="2"/>
</dbReference>
<dbReference type="Gene3D" id="3.80.10.10">
    <property type="entry name" value="Ribonuclease Inhibitor"/>
    <property type="match status" value="3"/>
</dbReference>
<dbReference type="Pfam" id="PF05659">
    <property type="entry name" value="RPW8"/>
    <property type="match status" value="1"/>
</dbReference>
<dbReference type="Gene3D" id="3.40.50.300">
    <property type="entry name" value="P-loop containing nucleotide triphosphate hydrolases"/>
    <property type="match status" value="1"/>
</dbReference>
<reference evidence="5 6" key="1">
    <citation type="submission" date="2021-03" db="EMBL/GenBank/DDBJ databases">
        <authorList>
            <person name="King G.J."/>
            <person name="Bancroft I."/>
            <person name="Baten A."/>
            <person name="Bloomfield J."/>
            <person name="Borpatragohain P."/>
            <person name="He Z."/>
            <person name="Irish N."/>
            <person name="Irwin J."/>
            <person name="Liu K."/>
            <person name="Mauleon R.P."/>
            <person name="Moore J."/>
            <person name="Morris R."/>
            <person name="Ostergaard L."/>
            <person name="Wang B."/>
            <person name="Wells R."/>
        </authorList>
    </citation>
    <scope>NUCLEOTIDE SEQUENCE [LARGE SCALE GENOMIC DNA]</scope>
    <source>
        <strain evidence="5">R-o-18</strain>
        <tissue evidence="5">Leaf</tissue>
    </source>
</reference>
<evidence type="ECO:0000313" key="5">
    <source>
        <dbReference type="EMBL" id="KAG5382277.1"/>
    </source>
</evidence>
<proteinExistence type="inferred from homology"/>
<dbReference type="Gene3D" id="1.10.8.430">
    <property type="entry name" value="Helical domain of apoptotic protease-activating factors"/>
    <property type="match status" value="1"/>
</dbReference>
<comment type="similarity">
    <text evidence="1">Belongs to the disease resistance NB-LRR family.</text>
</comment>
<keyword evidence="2" id="KW-0677">Repeat</keyword>
<accession>A0ABQ7L6Q4</accession>
<dbReference type="InterPro" id="IPR042197">
    <property type="entry name" value="Apaf_helical"/>
</dbReference>
<dbReference type="InterPro" id="IPR032675">
    <property type="entry name" value="LRR_dom_sf"/>
</dbReference>
<dbReference type="InterPro" id="IPR036388">
    <property type="entry name" value="WH-like_DNA-bd_sf"/>
</dbReference>
<dbReference type="Proteomes" id="UP000823674">
    <property type="component" value="Chromosome A09"/>
</dbReference>
<dbReference type="InterPro" id="IPR002182">
    <property type="entry name" value="NB-ARC"/>
</dbReference>
<dbReference type="Pfam" id="PF00931">
    <property type="entry name" value="NB-ARC"/>
    <property type="match status" value="1"/>
</dbReference>
<dbReference type="PANTHER" id="PTHR36766:SF3">
    <property type="entry name" value="RPW8 DOMAIN-CONTAINING PROTEIN"/>
    <property type="match status" value="1"/>
</dbReference>
<dbReference type="Gene3D" id="1.10.10.10">
    <property type="entry name" value="Winged helix-like DNA-binding domain superfamily/Winged helix DNA-binding domain"/>
    <property type="match status" value="2"/>
</dbReference>
<protein>
    <recommendedName>
        <fullName evidence="4">RPW8 domain-containing protein</fullName>
    </recommendedName>
</protein>
<dbReference type="InterPro" id="IPR008808">
    <property type="entry name" value="Powdery_mildew-R_dom"/>
</dbReference>
<evidence type="ECO:0000256" key="1">
    <source>
        <dbReference type="ARBA" id="ARBA00008894"/>
    </source>
</evidence>
<name>A0ABQ7L6Q4_BRACM</name>
<evidence type="ECO:0000313" key="6">
    <source>
        <dbReference type="Proteomes" id="UP000823674"/>
    </source>
</evidence>
<keyword evidence="6" id="KW-1185">Reference proteome</keyword>
<dbReference type="InterPro" id="IPR027417">
    <property type="entry name" value="P-loop_NTPase"/>
</dbReference>
<organism evidence="5 6">
    <name type="scientific">Brassica rapa subsp. trilocularis</name>
    <dbReference type="NCBI Taxonomy" id="1813537"/>
    <lineage>
        <taxon>Eukaryota</taxon>
        <taxon>Viridiplantae</taxon>
        <taxon>Streptophyta</taxon>
        <taxon>Embryophyta</taxon>
        <taxon>Tracheophyta</taxon>
        <taxon>Spermatophyta</taxon>
        <taxon>Magnoliopsida</taxon>
        <taxon>eudicotyledons</taxon>
        <taxon>Gunneridae</taxon>
        <taxon>Pentapetalae</taxon>
        <taxon>rosids</taxon>
        <taxon>malvids</taxon>
        <taxon>Brassicales</taxon>
        <taxon>Brassicaceae</taxon>
        <taxon>Brassiceae</taxon>
        <taxon>Brassica</taxon>
    </lineage>
</organism>
<keyword evidence="3" id="KW-0611">Plant defense</keyword>
<comment type="caution">
    <text evidence="5">The sequence shown here is derived from an EMBL/GenBank/DDBJ whole genome shotgun (WGS) entry which is preliminary data.</text>
</comment>
<dbReference type="PRINTS" id="PR00364">
    <property type="entry name" value="DISEASERSIST"/>
</dbReference>
<gene>
    <name evidence="5" type="primary">A09p010610.1_BraROA</name>
    <name evidence="5" type="ORF">IGI04_033747</name>
</gene>
<dbReference type="PANTHER" id="PTHR36766">
    <property type="entry name" value="PLANT BROAD-SPECTRUM MILDEW RESISTANCE PROTEIN RPW8"/>
    <property type="match status" value="1"/>
</dbReference>
<evidence type="ECO:0000256" key="3">
    <source>
        <dbReference type="ARBA" id="ARBA00022821"/>
    </source>
</evidence>